<reference evidence="2" key="1">
    <citation type="journal article" date="2014" name="Proc. Natl. Acad. Sci. U.S.A.">
        <title>Extensive sampling of basidiomycete genomes demonstrates inadequacy of the white-rot/brown-rot paradigm for wood decay fungi.</title>
        <authorList>
            <person name="Riley R."/>
            <person name="Salamov A.A."/>
            <person name="Brown D.W."/>
            <person name="Nagy L.G."/>
            <person name="Floudas D."/>
            <person name="Held B.W."/>
            <person name="Levasseur A."/>
            <person name="Lombard V."/>
            <person name="Morin E."/>
            <person name="Otillar R."/>
            <person name="Lindquist E.A."/>
            <person name="Sun H."/>
            <person name="LaButti K.M."/>
            <person name="Schmutz J."/>
            <person name="Jabbour D."/>
            <person name="Luo H."/>
            <person name="Baker S.E."/>
            <person name="Pisabarro A.G."/>
            <person name="Walton J.D."/>
            <person name="Blanchette R.A."/>
            <person name="Henrissat B."/>
            <person name="Martin F."/>
            <person name="Cullen D."/>
            <person name="Hibbett D.S."/>
            <person name="Grigoriev I.V."/>
        </authorList>
    </citation>
    <scope>NUCLEOTIDE SEQUENCE [LARGE SCALE GENOMIC DNA]</scope>
    <source>
        <strain evidence="2">MUCL 33604</strain>
    </source>
</reference>
<evidence type="ECO:0000313" key="2">
    <source>
        <dbReference type="Proteomes" id="UP000027265"/>
    </source>
</evidence>
<dbReference type="AlphaFoldDB" id="A0A067PJG2"/>
<keyword evidence="2" id="KW-1185">Reference proteome</keyword>
<sequence>MSYPLEKLPTIPDNLEVMDPAKALPYMMAFMKNTLIEGLSNVHRLAPQISSSHPSFKPFMEYIRRLCDTLALHFQADELFFRAPAIVKALSTSCCPSTGSTRKNLDKLRDLAELYSKTPSLYSPSTIRASLSFGPEMVKIMRQHICAVNCEKLSKIGAEPLRALILDNIRWFESNSDICFTVPFILAHHDPSTSKLWPVVTDGSKQMLPSLIQQYIQCWSLAPYHPITRQPQVLV</sequence>
<proteinExistence type="predicted"/>
<dbReference type="HOGENOM" id="CLU_1142687_0_0_1"/>
<dbReference type="Proteomes" id="UP000027265">
    <property type="component" value="Unassembled WGS sequence"/>
</dbReference>
<evidence type="ECO:0008006" key="3">
    <source>
        <dbReference type="Google" id="ProtNLM"/>
    </source>
</evidence>
<gene>
    <name evidence="1" type="ORF">JAAARDRAFT_340000</name>
</gene>
<organism evidence="1 2">
    <name type="scientific">Jaapia argillacea MUCL 33604</name>
    <dbReference type="NCBI Taxonomy" id="933084"/>
    <lineage>
        <taxon>Eukaryota</taxon>
        <taxon>Fungi</taxon>
        <taxon>Dikarya</taxon>
        <taxon>Basidiomycota</taxon>
        <taxon>Agaricomycotina</taxon>
        <taxon>Agaricomycetes</taxon>
        <taxon>Agaricomycetidae</taxon>
        <taxon>Jaapiales</taxon>
        <taxon>Jaapiaceae</taxon>
        <taxon>Jaapia</taxon>
    </lineage>
</organism>
<name>A0A067PJG2_9AGAM</name>
<evidence type="ECO:0000313" key="1">
    <source>
        <dbReference type="EMBL" id="KDQ55043.1"/>
    </source>
</evidence>
<dbReference type="InParanoid" id="A0A067PJG2"/>
<dbReference type="EMBL" id="KL197726">
    <property type="protein sequence ID" value="KDQ55043.1"/>
    <property type="molecule type" value="Genomic_DNA"/>
</dbReference>
<dbReference type="OrthoDB" id="58416at2759"/>
<protein>
    <recommendedName>
        <fullName evidence="3">Hemerythrin-like domain-containing protein</fullName>
    </recommendedName>
</protein>
<accession>A0A067PJG2</accession>